<accession>A0ABV6HZS6</accession>
<dbReference type="InterPro" id="IPR009935">
    <property type="entry name" value="DUF1467"/>
</dbReference>
<keyword evidence="1" id="KW-0472">Membrane</keyword>
<dbReference type="Pfam" id="PF07330">
    <property type="entry name" value="DUF1467"/>
    <property type="match status" value="1"/>
</dbReference>
<evidence type="ECO:0000256" key="1">
    <source>
        <dbReference type="SAM" id="Phobius"/>
    </source>
</evidence>
<reference evidence="2 3" key="1">
    <citation type="submission" date="2024-09" db="EMBL/GenBank/DDBJ databases">
        <authorList>
            <person name="Sun Q."/>
            <person name="Mori K."/>
        </authorList>
    </citation>
    <scope>NUCLEOTIDE SEQUENCE [LARGE SCALE GENOMIC DNA]</scope>
    <source>
        <strain evidence="2 3">KCTC 22789</strain>
    </source>
</reference>
<comment type="caution">
    <text evidence="2">The sequence shown here is derived from an EMBL/GenBank/DDBJ whole genome shotgun (WGS) entry which is preliminary data.</text>
</comment>
<keyword evidence="1" id="KW-0812">Transmembrane</keyword>
<gene>
    <name evidence="2" type="ORF">ACFFII_00430</name>
</gene>
<feature type="transmembrane region" description="Helical" evidence="1">
    <location>
        <begin position="53"/>
        <end position="76"/>
    </location>
</feature>
<organism evidence="2 3">
    <name type="scientific">Paracoccus niistensis</name>
    <dbReference type="NCBI Taxonomy" id="632935"/>
    <lineage>
        <taxon>Bacteria</taxon>
        <taxon>Pseudomonadati</taxon>
        <taxon>Pseudomonadota</taxon>
        <taxon>Alphaproteobacteria</taxon>
        <taxon>Rhodobacterales</taxon>
        <taxon>Paracoccaceae</taxon>
        <taxon>Paracoccus</taxon>
    </lineage>
</organism>
<keyword evidence="3" id="KW-1185">Reference proteome</keyword>
<protein>
    <submittedName>
        <fullName evidence="2">DUF1467 family protein</fullName>
    </submittedName>
</protein>
<dbReference type="RefSeq" id="WP_377696904.1">
    <property type="nucleotide sequence ID" value="NZ_JBHLWE010000002.1"/>
</dbReference>
<proteinExistence type="predicted"/>
<sequence>MTLTGGLVLFATLFFLVMFLLLPIGHRSQEEAGQVVPGTPVGAPERPMLGRKAIWAAVIAAAIVGGIWLFLDAGFITRQEMMNFNRVSR</sequence>
<dbReference type="Proteomes" id="UP001589799">
    <property type="component" value="Unassembled WGS sequence"/>
</dbReference>
<keyword evidence="1" id="KW-1133">Transmembrane helix</keyword>
<evidence type="ECO:0000313" key="3">
    <source>
        <dbReference type="Proteomes" id="UP001589799"/>
    </source>
</evidence>
<evidence type="ECO:0000313" key="2">
    <source>
        <dbReference type="EMBL" id="MFC0339232.1"/>
    </source>
</evidence>
<name>A0ABV6HZS6_9RHOB</name>
<dbReference type="EMBL" id="JBHLWE010000002">
    <property type="protein sequence ID" value="MFC0339232.1"/>
    <property type="molecule type" value="Genomic_DNA"/>
</dbReference>